<feature type="transmembrane region" description="Helical" evidence="11">
    <location>
        <begin position="1072"/>
        <end position="1094"/>
    </location>
</feature>
<dbReference type="SUPFAM" id="SSF103612">
    <property type="entry name" value="SBT domain"/>
    <property type="match status" value="1"/>
</dbReference>
<evidence type="ECO:0000256" key="7">
    <source>
        <dbReference type="ARBA" id="ARBA00023163"/>
    </source>
</evidence>
<dbReference type="RefSeq" id="XP_020081512.1">
    <property type="nucleotide sequence ID" value="XM_020225923.1"/>
</dbReference>
<dbReference type="InterPro" id="IPR036893">
    <property type="entry name" value="SBP_sf"/>
</dbReference>
<feature type="region of interest" description="Disordered" evidence="10">
    <location>
        <begin position="162"/>
        <end position="183"/>
    </location>
</feature>
<keyword evidence="8" id="KW-0539">Nucleus</keyword>
<reference evidence="13" key="1">
    <citation type="journal article" date="2015" name="Nat. Genet.">
        <title>The pineapple genome and the evolution of CAM photosynthesis.</title>
        <authorList>
            <person name="Ming R."/>
            <person name="VanBuren R."/>
            <person name="Wai C.M."/>
            <person name="Tang H."/>
            <person name="Schatz M.C."/>
            <person name="Bowers J.E."/>
            <person name="Lyons E."/>
            <person name="Wang M.L."/>
            <person name="Chen J."/>
            <person name="Biggers E."/>
            <person name="Zhang J."/>
            <person name="Huang L."/>
            <person name="Zhang L."/>
            <person name="Miao W."/>
            <person name="Zhang J."/>
            <person name="Ye Z."/>
            <person name="Miao C."/>
            <person name="Lin Z."/>
            <person name="Wang H."/>
            <person name="Zhou H."/>
            <person name="Yim W.C."/>
            <person name="Priest H.D."/>
            <person name="Zheng C."/>
            <person name="Woodhouse M."/>
            <person name="Edger P.P."/>
            <person name="Guyot R."/>
            <person name="Guo H.B."/>
            <person name="Guo H."/>
            <person name="Zheng G."/>
            <person name="Singh R."/>
            <person name="Sharma A."/>
            <person name="Min X."/>
            <person name="Zheng Y."/>
            <person name="Lee H."/>
            <person name="Gurtowski J."/>
            <person name="Sedlazeck F.J."/>
            <person name="Harkess A."/>
            <person name="McKain M.R."/>
            <person name="Liao Z."/>
            <person name="Fang J."/>
            <person name="Liu J."/>
            <person name="Zhang X."/>
            <person name="Zhang Q."/>
            <person name="Hu W."/>
            <person name="Qin Y."/>
            <person name="Wang K."/>
            <person name="Chen L.Y."/>
            <person name="Shirley N."/>
            <person name="Lin Y.R."/>
            <person name="Liu L.Y."/>
            <person name="Hernandez A.G."/>
            <person name="Wright C.L."/>
            <person name="Bulone V."/>
            <person name="Tuskan G.A."/>
            <person name="Heath K."/>
            <person name="Zee F."/>
            <person name="Moore P.H."/>
            <person name="Sunkar R."/>
            <person name="Leebens-Mack J.H."/>
            <person name="Mockler T."/>
            <person name="Bennetzen J.L."/>
            <person name="Freeling M."/>
            <person name="Sankoff D."/>
            <person name="Paterson A.H."/>
            <person name="Zhu X."/>
            <person name="Yang X."/>
            <person name="Smith J.A."/>
            <person name="Cushman J.C."/>
            <person name="Paull R.E."/>
            <person name="Yu Q."/>
        </authorList>
    </citation>
    <scope>NUCLEOTIDE SEQUENCE [LARGE SCALE GENOMIC DNA]</scope>
    <source>
        <strain evidence="13">cv. F153</strain>
    </source>
</reference>
<evidence type="ECO:0000313" key="13">
    <source>
        <dbReference type="Proteomes" id="UP000515123"/>
    </source>
</evidence>
<keyword evidence="13" id="KW-1185">Reference proteome</keyword>
<keyword evidence="3 9" id="KW-0863">Zinc-finger</keyword>
<dbReference type="Proteomes" id="UP000515123">
    <property type="component" value="Linkage group 2"/>
</dbReference>
<feature type="compositionally biased region" description="Low complexity" evidence="10">
    <location>
        <begin position="40"/>
        <end position="59"/>
    </location>
</feature>
<keyword evidence="5" id="KW-0805">Transcription regulation</keyword>
<dbReference type="OrthoDB" id="514967at2759"/>
<evidence type="ECO:0000256" key="3">
    <source>
        <dbReference type="ARBA" id="ARBA00022771"/>
    </source>
</evidence>
<keyword evidence="7" id="KW-0804">Transcription</keyword>
<feature type="compositionally biased region" description="Low complexity" evidence="10">
    <location>
        <begin position="389"/>
        <end position="398"/>
    </location>
</feature>
<evidence type="ECO:0000256" key="8">
    <source>
        <dbReference type="ARBA" id="ARBA00023242"/>
    </source>
</evidence>
<dbReference type="Gene3D" id="4.10.1100.10">
    <property type="entry name" value="Transcription factor, SBP-box domain"/>
    <property type="match status" value="1"/>
</dbReference>
<evidence type="ECO:0000256" key="10">
    <source>
        <dbReference type="SAM" id="MobiDB-lite"/>
    </source>
</evidence>
<keyword evidence="6" id="KW-0238">DNA-binding</keyword>
<dbReference type="GeneID" id="109705175"/>
<dbReference type="Gramene" id="Aco000726.1.mrna1">
    <property type="protein sequence ID" value="Aco000726.1.mrna1"/>
    <property type="gene ID" value="Aco000726.1.path1"/>
</dbReference>
<feature type="region of interest" description="Disordered" evidence="10">
    <location>
        <begin position="389"/>
        <end position="421"/>
    </location>
</feature>
<dbReference type="GO" id="GO:0005634">
    <property type="term" value="C:nucleus"/>
    <property type="evidence" value="ECO:0007669"/>
    <property type="project" value="UniProtKB-SubCell"/>
</dbReference>
<evidence type="ECO:0000256" key="9">
    <source>
        <dbReference type="PROSITE-ProRule" id="PRU00470"/>
    </source>
</evidence>
<accession>A0A6P5EE34</accession>
<evidence type="ECO:0000259" key="12">
    <source>
        <dbReference type="PROSITE" id="PS51141"/>
    </source>
</evidence>
<keyword evidence="11" id="KW-0472">Membrane</keyword>
<evidence type="ECO:0000313" key="14">
    <source>
        <dbReference type="RefSeq" id="XP_020081512.1"/>
    </source>
</evidence>
<dbReference type="InterPro" id="IPR036770">
    <property type="entry name" value="Ankyrin_rpt-contain_sf"/>
</dbReference>
<feature type="region of interest" description="Disordered" evidence="10">
    <location>
        <begin position="1"/>
        <end position="81"/>
    </location>
</feature>
<feature type="compositionally biased region" description="Low complexity" evidence="10">
    <location>
        <begin position="103"/>
        <end position="119"/>
    </location>
</feature>
<protein>
    <submittedName>
        <fullName evidence="14">Squamosa promoter-binding-like protein 15 isoform X1</fullName>
    </submittedName>
</protein>
<sequence length="1112" mass="121921">MEGEVGPQVAAPPPIFFHQPLPGQFHDPKKRGFPWQFHHPQPQQQQQQRAPPSNNSSNPTGNWNPKLWDWDSSSFAAKPSSDVSDALCLGTLPADAEQRKKAAAVAAAAGEDSSSSKASPFRNDPEVGGENNLTLKLGGGAYLAAPQAGTTAAAAASASAAEEAAIRPSKRVRSGSPGSGGSYPMCQVDDCRADLSNAKDYHRRHKVCEVHSKTTKALVGKQMQRFCQQCSRFHPLSEFDEGKRSCRRRLAGHNRRRRKTQPEEGPPRLLLPGNQENGTNANLDLVSLLAVLARLQGNNNACKPPNVPPVPDRDRLAQILSKINSLNNPNSLTRLPLGGLDLNVSEAPQQESSDQAVNRSENQSAPSTMNLLAVLSAALAASPSEALASVSQGSSDSSGNDKSKGQCTEPSNDVNSHDKPSQAFPLVGIAKTAFANRSELELSKHPVKEARPCLPLQLFGSSMDDSPPKMGSAIKYLSSESSNPMEERSPSSSPPVTQKLFPLHSEDTAAVEASTSHRWCAPLQLFKDLDRPAENGVMQNISLPAGYTCSSGSDHSPSSSNSDSQDRTGRIVFKLFGKDPSSFPGNLRAQILNWLAHSPSDMESYIRPGCVVLSIYLSMPSIAWEELEENLLRRVTSLVQCSNSDFWRNGRFLVRTNRQLVSHKDGIVRLSKSWRTWSAPELTSVSPLAIVGGQRTSLLLKGCNLTVPGTKIHCTLMGKYTSKEVLSSAYPGTIYDYSSMESFDFPGGSPLVLGRCFIEVENGFKGNSFPVIIANSSICQELRTLETEFEEDVRTPDVVSEDRIVDNGRPRSREDVLLFLNELGWLFQKASNTYSTPSYPKIAEPDFLDFSVTRFKYLFTFSVERDWCSVTKTLLDMLVKRSSSSDALAQESLDMLSDIHLLNRAVKRKCRRMVDLLLRFSVIQSDNFKMYPFPPNLPGPGGLTPLHVAASSQGLEEIVDALTDDPQEIGLKCWESLQDDSGQSPHMYATLRNNHSYNDLVARKLADKKNDQISLWVGDEESFTDEFAVRGENNRASVAQTFQSRSCAQCAMMKTGLLRRPVRSRGLLNRPYIHSMLAIAAVCVCVCVFMRGSLRINSVGSFKWENLDYGPI</sequence>
<evidence type="ECO:0000256" key="5">
    <source>
        <dbReference type="ARBA" id="ARBA00023015"/>
    </source>
</evidence>
<dbReference type="Gene3D" id="1.25.40.20">
    <property type="entry name" value="Ankyrin repeat-containing domain"/>
    <property type="match status" value="1"/>
</dbReference>
<feature type="domain" description="SBP-type" evidence="12">
    <location>
        <begin position="183"/>
        <end position="260"/>
    </location>
</feature>
<evidence type="ECO:0000256" key="6">
    <source>
        <dbReference type="ARBA" id="ARBA00023125"/>
    </source>
</evidence>
<keyword evidence="4" id="KW-0862">Zinc</keyword>
<feature type="region of interest" description="Disordered" evidence="10">
    <location>
        <begin position="98"/>
        <end position="132"/>
    </location>
</feature>
<keyword evidence="2" id="KW-0479">Metal-binding</keyword>
<evidence type="ECO:0000256" key="4">
    <source>
        <dbReference type="ARBA" id="ARBA00022833"/>
    </source>
</evidence>
<dbReference type="SUPFAM" id="SSF48403">
    <property type="entry name" value="Ankyrin repeat"/>
    <property type="match status" value="1"/>
</dbReference>
<gene>
    <name evidence="14" type="primary">LOC109705175</name>
</gene>
<reference evidence="14" key="2">
    <citation type="submission" date="2025-08" db="UniProtKB">
        <authorList>
            <consortium name="RefSeq"/>
        </authorList>
    </citation>
    <scope>IDENTIFICATION</scope>
    <source>
        <tissue evidence="14">Leaf</tissue>
    </source>
</reference>
<evidence type="ECO:0000256" key="1">
    <source>
        <dbReference type="ARBA" id="ARBA00004123"/>
    </source>
</evidence>
<dbReference type="PANTHER" id="PTHR31251:SF223">
    <property type="entry name" value="SBP-TYPE DOMAIN-CONTAINING PROTEIN"/>
    <property type="match status" value="1"/>
</dbReference>
<dbReference type="Pfam" id="PF26102">
    <property type="entry name" value="Ig_SPL7"/>
    <property type="match status" value="1"/>
</dbReference>
<dbReference type="PANTHER" id="PTHR31251">
    <property type="entry name" value="SQUAMOSA PROMOTER-BINDING-LIKE PROTEIN 4"/>
    <property type="match status" value="1"/>
</dbReference>
<keyword evidence="11" id="KW-0812">Transmembrane</keyword>
<dbReference type="GO" id="GO:0003677">
    <property type="term" value="F:DNA binding"/>
    <property type="evidence" value="ECO:0007669"/>
    <property type="project" value="UniProtKB-KW"/>
</dbReference>
<feature type="compositionally biased region" description="Basic residues" evidence="10">
    <location>
        <begin position="250"/>
        <end position="259"/>
    </location>
</feature>
<feature type="region of interest" description="Disordered" evidence="10">
    <location>
        <begin position="250"/>
        <end position="277"/>
    </location>
</feature>
<dbReference type="PROSITE" id="PS51141">
    <property type="entry name" value="ZF_SBP"/>
    <property type="match status" value="1"/>
</dbReference>
<comment type="subcellular location">
    <subcellularLocation>
        <location evidence="1">Nucleus</location>
    </subcellularLocation>
</comment>
<organism evidence="13 14">
    <name type="scientific">Ananas comosus</name>
    <name type="common">Pineapple</name>
    <name type="synonym">Ananas ananas</name>
    <dbReference type="NCBI Taxonomy" id="4615"/>
    <lineage>
        <taxon>Eukaryota</taxon>
        <taxon>Viridiplantae</taxon>
        <taxon>Streptophyta</taxon>
        <taxon>Embryophyta</taxon>
        <taxon>Tracheophyta</taxon>
        <taxon>Spermatophyta</taxon>
        <taxon>Magnoliopsida</taxon>
        <taxon>Liliopsida</taxon>
        <taxon>Poales</taxon>
        <taxon>Bromeliaceae</taxon>
        <taxon>Bromelioideae</taxon>
        <taxon>Ananas</taxon>
    </lineage>
</organism>
<dbReference type="InterPro" id="IPR044817">
    <property type="entry name" value="SBP-like"/>
</dbReference>
<keyword evidence="11" id="KW-1133">Transmembrane helix</keyword>
<name>A0A6P5EE34_ANACO</name>
<dbReference type="FunFam" id="4.10.1100.10:FF:000001">
    <property type="entry name" value="Squamosa promoter-binding-like protein 14"/>
    <property type="match status" value="1"/>
</dbReference>
<evidence type="ECO:0000256" key="2">
    <source>
        <dbReference type="ARBA" id="ARBA00022723"/>
    </source>
</evidence>
<dbReference type="GO" id="GO:0008270">
    <property type="term" value="F:zinc ion binding"/>
    <property type="evidence" value="ECO:0007669"/>
    <property type="project" value="UniProtKB-KW"/>
</dbReference>
<proteinExistence type="predicted"/>
<evidence type="ECO:0000256" key="11">
    <source>
        <dbReference type="SAM" id="Phobius"/>
    </source>
</evidence>
<dbReference type="InterPro" id="IPR004333">
    <property type="entry name" value="SBP_dom"/>
</dbReference>
<dbReference type="AlphaFoldDB" id="A0A6P5EE34"/>
<dbReference type="Pfam" id="PF03110">
    <property type="entry name" value="SBP"/>
    <property type="match status" value="1"/>
</dbReference>